<dbReference type="GO" id="GO:0016020">
    <property type="term" value="C:membrane"/>
    <property type="evidence" value="ECO:0007669"/>
    <property type="project" value="UniProtKB-SubCell"/>
</dbReference>
<keyword evidence="6" id="KW-1185">Reference proteome</keyword>
<dbReference type="Proteomes" id="UP000320496">
    <property type="component" value="Chromosome"/>
</dbReference>
<evidence type="ECO:0000256" key="3">
    <source>
        <dbReference type="SAM" id="Phobius"/>
    </source>
</evidence>
<keyword evidence="5" id="KW-0969">Cilium</keyword>
<evidence type="ECO:0000259" key="4">
    <source>
        <dbReference type="Pfam" id="PF13677"/>
    </source>
</evidence>
<name>A0A517ZCL8_9PLAN</name>
<keyword evidence="3" id="KW-1133">Transmembrane helix</keyword>
<dbReference type="OrthoDB" id="268167at2"/>
<feature type="transmembrane region" description="Helical" evidence="3">
    <location>
        <begin position="18"/>
        <end position="39"/>
    </location>
</feature>
<evidence type="ECO:0000313" key="5">
    <source>
        <dbReference type="EMBL" id="QDU40243.1"/>
    </source>
</evidence>
<sequence>MARKQCCPDSGGDIPTWFMTYSDVITLLMTFFILLLTFATNEPERFERMQLAMFGGGGSDGLAGPHDGNLSNESLMLRVRPVTARLSQRGSETAPMYTDPVKESLANGLQALENANDLARAEQFRLDVALNVYFDREGNLTPLARQQLKMLAIQMHRMNLSMHLEVGRTEDVDKALKLGQSLVEEYNIPPGRVKISVAPRGREPVRGLRMIVTRQNQA</sequence>
<comment type="subcellular location">
    <subcellularLocation>
        <location evidence="1">Membrane</location>
    </subcellularLocation>
</comment>
<proteinExistence type="predicted"/>
<reference evidence="5 6" key="1">
    <citation type="submission" date="2019-02" db="EMBL/GenBank/DDBJ databases">
        <title>Deep-cultivation of Planctomycetes and their phenomic and genomic characterization uncovers novel biology.</title>
        <authorList>
            <person name="Wiegand S."/>
            <person name="Jogler M."/>
            <person name="Boedeker C."/>
            <person name="Pinto D."/>
            <person name="Vollmers J."/>
            <person name="Rivas-Marin E."/>
            <person name="Kohn T."/>
            <person name="Peeters S.H."/>
            <person name="Heuer A."/>
            <person name="Rast P."/>
            <person name="Oberbeckmann S."/>
            <person name="Bunk B."/>
            <person name="Jeske O."/>
            <person name="Meyerdierks A."/>
            <person name="Storesund J.E."/>
            <person name="Kallscheuer N."/>
            <person name="Luecker S."/>
            <person name="Lage O.M."/>
            <person name="Pohl T."/>
            <person name="Merkel B.J."/>
            <person name="Hornburger P."/>
            <person name="Mueller R.-W."/>
            <person name="Bruemmer F."/>
            <person name="Labrenz M."/>
            <person name="Spormann A.M."/>
            <person name="Op den Camp H."/>
            <person name="Overmann J."/>
            <person name="Amann R."/>
            <person name="Jetten M.S.M."/>
            <person name="Mascher T."/>
            <person name="Medema M.H."/>
            <person name="Devos D.P."/>
            <person name="Kaster A.-K."/>
            <person name="Ovreas L."/>
            <person name="Rohde M."/>
            <person name="Galperin M.Y."/>
            <person name="Jogler C."/>
        </authorList>
    </citation>
    <scope>NUCLEOTIDE SEQUENCE [LARGE SCALE GENOMIC DNA]</scope>
    <source>
        <strain evidence="5 6">Mal4</strain>
    </source>
</reference>
<feature type="domain" description="Motility protein B-like N-terminal" evidence="4">
    <location>
        <begin position="4"/>
        <end position="49"/>
    </location>
</feature>
<evidence type="ECO:0000313" key="6">
    <source>
        <dbReference type="Proteomes" id="UP000320496"/>
    </source>
</evidence>
<keyword evidence="3" id="KW-0812">Transmembrane</keyword>
<dbReference type="RefSeq" id="WP_145371410.1">
    <property type="nucleotide sequence ID" value="NZ_CP036275.1"/>
</dbReference>
<gene>
    <name evidence="5" type="ORF">Mal4_45990</name>
</gene>
<accession>A0A517ZCL8</accession>
<keyword evidence="2 3" id="KW-0472">Membrane</keyword>
<dbReference type="InterPro" id="IPR025713">
    <property type="entry name" value="MotB-like_N_dom"/>
</dbReference>
<evidence type="ECO:0000256" key="2">
    <source>
        <dbReference type="ARBA" id="ARBA00023136"/>
    </source>
</evidence>
<protein>
    <submittedName>
        <fullName evidence="5">Flagellar motor protein MotB</fullName>
    </submittedName>
</protein>
<keyword evidence="5" id="KW-0966">Cell projection</keyword>
<evidence type="ECO:0000256" key="1">
    <source>
        <dbReference type="ARBA" id="ARBA00004370"/>
    </source>
</evidence>
<keyword evidence="5" id="KW-0282">Flagellum</keyword>
<dbReference type="KEGG" id="mri:Mal4_45990"/>
<dbReference type="EMBL" id="CP036275">
    <property type="protein sequence ID" value="QDU40243.1"/>
    <property type="molecule type" value="Genomic_DNA"/>
</dbReference>
<organism evidence="5 6">
    <name type="scientific">Maioricimonas rarisocia</name>
    <dbReference type="NCBI Taxonomy" id="2528026"/>
    <lineage>
        <taxon>Bacteria</taxon>
        <taxon>Pseudomonadati</taxon>
        <taxon>Planctomycetota</taxon>
        <taxon>Planctomycetia</taxon>
        <taxon>Planctomycetales</taxon>
        <taxon>Planctomycetaceae</taxon>
        <taxon>Maioricimonas</taxon>
    </lineage>
</organism>
<dbReference type="Pfam" id="PF13677">
    <property type="entry name" value="MotB_plug"/>
    <property type="match status" value="1"/>
</dbReference>
<dbReference type="AlphaFoldDB" id="A0A517ZCL8"/>